<comment type="caution">
    <text evidence="1">The sequence shown here is derived from an EMBL/GenBank/DDBJ whole genome shotgun (WGS) entry which is preliminary data.</text>
</comment>
<dbReference type="Proteomes" id="UP000230000">
    <property type="component" value="Unassembled WGS sequence"/>
</dbReference>
<reference evidence="1 2" key="1">
    <citation type="submission" date="2017-11" db="EMBL/GenBank/DDBJ databases">
        <title>Genomic Encyclopedia of Archaeal and Bacterial Type Strains, Phase II (KMG-II): From Individual Species to Whole Genera.</title>
        <authorList>
            <person name="Goeker M."/>
        </authorList>
    </citation>
    <scope>NUCLEOTIDE SEQUENCE [LARGE SCALE GENOMIC DNA]</scope>
    <source>
        <strain evidence="1 2">DSM 27268</strain>
    </source>
</reference>
<keyword evidence="2" id="KW-1185">Reference proteome</keyword>
<evidence type="ECO:0000313" key="1">
    <source>
        <dbReference type="EMBL" id="PJJ74675.1"/>
    </source>
</evidence>
<proteinExistence type="predicted"/>
<protein>
    <submittedName>
        <fullName evidence="1">Uncharacterized protein</fullName>
    </submittedName>
</protein>
<accession>A0A2M9CS59</accession>
<evidence type="ECO:0000313" key="2">
    <source>
        <dbReference type="Proteomes" id="UP000230000"/>
    </source>
</evidence>
<organism evidence="1 2">
    <name type="scientific">Thermoflavifilum aggregans</name>
    <dbReference type="NCBI Taxonomy" id="454188"/>
    <lineage>
        <taxon>Bacteria</taxon>
        <taxon>Pseudomonadati</taxon>
        <taxon>Bacteroidota</taxon>
        <taxon>Chitinophagia</taxon>
        <taxon>Chitinophagales</taxon>
        <taxon>Chitinophagaceae</taxon>
        <taxon>Thermoflavifilum</taxon>
    </lineage>
</organism>
<gene>
    <name evidence="1" type="ORF">BXY57_0237</name>
</gene>
<sequence>MLQRVHGIKYLLFSWYEMVHQHGELFSFSDAW</sequence>
<name>A0A2M9CS59_9BACT</name>
<dbReference type="AlphaFoldDB" id="A0A2M9CS59"/>
<dbReference type="EMBL" id="PGFG01000001">
    <property type="protein sequence ID" value="PJJ74675.1"/>
    <property type="molecule type" value="Genomic_DNA"/>
</dbReference>